<keyword evidence="2" id="KW-0418">Kinase</keyword>
<dbReference type="Pfam" id="PF08544">
    <property type="entry name" value="GHMP_kinases_C"/>
    <property type="match status" value="1"/>
</dbReference>
<protein>
    <submittedName>
        <fullName evidence="5">Beta-ribofuranosylaminobenzene 5'-phosphate synthase family protein</fullName>
    </submittedName>
</protein>
<accession>A0ABV3PPW8</accession>
<dbReference type="Pfam" id="PF00288">
    <property type="entry name" value="GHMP_kinases_N"/>
    <property type="match status" value="1"/>
</dbReference>
<proteinExistence type="predicted"/>
<dbReference type="InterPro" id="IPR006204">
    <property type="entry name" value="GHMP_kinase_N_dom"/>
</dbReference>
<comment type="caution">
    <text evidence="5">The sequence shown here is derived from an EMBL/GenBank/DDBJ whole genome shotgun (WGS) entry which is preliminary data.</text>
</comment>
<reference evidence="5 6" key="1">
    <citation type="submission" date="2024-07" db="EMBL/GenBank/DDBJ databases">
        <title>Description of Labrys sedimenti sp. nov., isolated from a diclofenac-degrading enrichment culture.</title>
        <authorList>
            <person name="Tancsics A."/>
            <person name="Csepanyi A."/>
        </authorList>
    </citation>
    <scope>NUCLEOTIDE SEQUENCE [LARGE SCALE GENOMIC DNA]</scope>
    <source>
        <strain evidence="5 6">LMG 23578</strain>
    </source>
</reference>
<dbReference type="InterPro" id="IPR013750">
    <property type="entry name" value="GHMP_kinase_C_dom"/>
</dbReference>
<dbReference type="NCBIfam" id="TIGR00144">
    <property type="entry name" value="beta_RFAP_syn"/>
    <property type="match status" value="1"/>
</dbReference>
<dbReference type="PANTHER" id="PTHR20861:SF6">
    <property type="entry name" value="BETA-RIBOFURANOSYLPHENOL 5'-PHOSPHATE SYNTHASE"/>
    <property type="match status" value="1"/>
</dbReference>
<keyword evidence="6" id="KW-1185">Reference proteome</keyword>
<evidence type="ECO:0000259" key="3">
    <source>
        <dbReference type="Pfam" id="PF00288"/>
    </source>
</evidence>
<dbReference type="EMBL" id="JBFNQD010000006">
    <property type="protein sequence ID" value="MEW9307513.1"/>
    <property type="molecule type" value="Genomic_DNA"/>
</dbReference>
<name>A0ABV3PPW8_9HYPH</name>
<dbReference type="InterPro" id="IPR014721">
    <property type="entry name" value="Ribsml_uS5_D2-typ_fold_subgr"/>
</dbReference>
<gene>
    <name evidence="5" type="ORF">ABXS05_18310</name>
</gene>
<dbReference type="PANTHER" id="PTHR20861">
    <property type="entry name" value="HOMOSERINE/4-DIPHOSPHOCYTIDYL-2-C-METHYL-D-ERYTHRITOL KINASE"/>
    <property type="match status" value="1"/>
</dbReference>
<dbReference type="Proteomes" id="UP001555786">
    <property type="component" value="Unassembled WGS sequence"/>
</dbReference>
<dbReference type="Gene3D" id="3.30.230.10">
    <property type="match status" value="1"/>
</dbReference>
<dbReference type="InterPro" id="IPR020568">
    <property type="entry name" value="Ribosomal_Su5_D2-typ_SF"/>
</dbReference>
<dbReference type="InterPro" id="IPR004422">
    <property type="entry name" value="RFAP_synthase"/>
</dbReference>
<feature type="domain" description="GHMP kinase C-terminal" evidence="4">
    <location>
        <begin position="228"/>
        <end position="310"/>
    </location>
</feature>
<evidence type="ECO:0000259" key="4">
    <source>
        <dbReference type="Pfam" id="PF08544"/>
    </source>
</evidence>
<dbReference type="SUPFAM" id="SSF54211">
    <property type="entry name" value="Ribosomal protein S5 domain 2-like"/>
    <property type="match status" value="1"/>
</dbReference>
<dbReference type="RefSeq" id="WP_367624938.1">
    <property type="nucleotide sequence ID" value="NZ_JBFNQD010000006.1"/>
</dbReference>
<sequence length="345" mass="36645">MYQQKGTTLPGFESASLASPASIRVRASARLHLGFLDLHGGLGRRFGSLGLAVSSPAVDLVVSDAERLIAEGEEAERVLRYAEAAAHHLQVEPRGHFRLRRSIMPHAGLGSGTQIALAVAAGLARLRGRPFQARDAAEALDRGNRSSAGLAAFEKGGLVLDGGRGEDDRAPPILARLPFPEDWRVLLVFDTSSHGLHGEAEVSAFRQLPPFPEAAAAHLCRLALMRILPAAAGRDVEAFGAGVAELQRVVGDHFASAQGGRFTSPIVTKVLAACEQRGFGGIGQSSWGPTGFVIIGSDSEARRLVAELKADGLPPGIRLEVVRGRNQGAQVRINRDHALKRRLAF</sequence>
<dbReference type="PIRSF" id="PIRSF004884">
    <property type="entry name" value="Sugar_kin_arch"/>
    <property type="match status" value="1"/>
</dbReference>
<evidence type="ECO:0000313" key="5">
    <source>
        <dbReference type="EMBL" id="MEW9307513.1"/>
    </source>
</evidence>
<evidence type="ECO:0000313" key="6">
    <source>
        <dbReference type="Proteomes" id="UP001555786"/>
    </source>
</evidence>
<keyword evidence="1" id="KW-0808">Transferase</keyword>
<evidence type="ECO:0000256" key="2">
    <source>
        <dbReference type="ARBA" id="ARBA00022777"/>
    </source>
</evidence>
<organism evidence="5 6">
    <name type="scientific">Labrys neptuniae</name>
    <dbReference type="NCBI Taxonomy" id="376174"/>
    <lineage>
        <taxon>Bacteria</taxon>
        <taxon>Pseudomonadati</taxon>
        <taxon>Pseudomonadota</taxon>
        <taxon>Alphaproteobacteria</taxon>
        <taxon>Hyphomicrobiales</taxon>
        <taxon>Xanthobacteraceae</taxon>
        <taxon>Labrys</taxon>
    </lineage>
</organism>
<feature type="domain" description="GHMP kinase N-terminal" evidence="3">
    <location>
        <begin position="81"/>
        <end position="145"/>
    </location>
</feature>
<evidence type="ECO:0000256" key="1">
    <source>
        <dbReference type="ARBA" id="ARBA00022679"/>
    </source>
</evidence>